<dbReference type="Proteomes" id="UP000000321">
    <property type="component" value="Unassembled WGS sequence"/>
</dbReference>
<dbReference type="PANTHER" id="PTHR31435:SF9">
    <property type="entry name" value="PROTEIN NATD1"/>
    <property type="match status" value="1"/>
</dbReference>
<proteinExistence type="predicted"/>
<evidence type="ECO:0000313" key="4">
    <source>
        <dbReference type="Proteomes" id="UP000000321"/>
    </source>
</evidence>
<comment type="caution">
    <text evidence="3">The sequence shown here is derived from an EMBL/GenBank/DDBJ whole genome shotgun (WGS) entry which is preliminary data.</text>
</comment>
<gene>
    <name evidence="3" type="ORF">SI859A1_03639</name>
</gene>
<keyword evidence="4" id="KW-1185">Reference proteome</keyword>
<dbReference type="HOGENOM" id="CLU_132888_2_1_5"/>
<dbReference type="InterPro" id="IPR045057">
    <property type="entry name" value="Gcn5-rel_NAT"/>
</dbReference>
<dbReference type="PANTHER" id="PTHR31435">
    <property type="entry name" value="PROTEIN NATD1"/>
    <property type="match status" value="1"/>
</dbReference>
<dbReference type="Pfam" id="PF14542">
    <property type="entry name" value="Acetyltransf_CG"/>
    <property type="match status" value="1"/>
</dbReference>
<organism evidence="3 4">
    <name type="scientific">Aurantimonas manganoxydans (strain ATCC BAA-1229 / DSM 21871 / SI85-9A1)</name>
    <dbReference type="NCBI Taxonomy" id="287752"/>
    <lineage>
        <taxon>Bacteria</taxon>
        <taxon>Pseudomonadati</taxon>
        <taxon>Pseudomonadota</taxon>
        <taxon>Alphaproteobacteria</taxon>
        <taxon>Hyphomicrobiales</taxon>
        <taxon>Aurantimonadaceae</taxon>
        <taxon>Aurantimonas</taxon>
    </lineage>
</organism>
<dbReference type="AlphaFoldDB" id="Q1YDY6"/>
<dbReference type="InterPro" id="IPR031165">
    <property type="entry name" value="GNAT_YJDJ"/>
</dbReference>
<accession>Q1YDY6</accession>
<feature type="region of interest" description="Disordered" evidence="1">
    <location>
        <begin position="1"/>
        <end position="41"/>
    </location>
</feature>
<name>Q1YDY6_AURMS</name>
<dbReference type="EMBL" id="AAPJ01000010">
    <property type="protein sequence ID" value="EAS48472.1"/>
    <property type="molecule type" value="Genomic_DNA"/>
</dbReference>
<protein>
    <recommendedName>
        <fullName evidence="2">N-acetyltransferase domain-containing protein</fullName>
    </recommendedName>
</protein>
<evidence type="ECO:0000313" key="3">
    <source>
        <dbReference type="EMBL" id="EAS48472.1"/>
    </source>
</evidence>
<dbReference type="InterPro" id="IPR016181">
    <property type="entry name" value="Acyl_CoA_acyltransferase"/>
</dbReference>
<evidence type="ECO:0000256" key="1">
    <source>
        <dbReference type="SAM" id="MobiDB-lite"/>
    </source>
</evidence>
<dbReference type="BioCyc" id="AURANTIMONAS:SI859A1_03639-MONOMER"/>
<dbReference type="Gene3D" id="3.40.630.30">
    <property type="match status" value="1"/>
</dbReference>
<evidence type="ECO:0000259" key="2">
    <source>
        <dbReference type="PROSITE" id="PS51729"/>
    </source>
</evidence>
<dbReference type="PROSITE" id="PS51729">
    <property type="entry name" value="GNAT_YJDJ"/>
    <property type="match status" value="1"/>
</dbReference>
<feature type="compositionally biased region" description="Basic and acidic residues" evidence="1">
    <location>
        <begin position="10"/>
        <end position="29"/>
    </location>
</feature>
<reference evidence="3 4" key="1">
    <citation type="journal article" date="2008" name="Appl. Environ. Microbiol.">
        <title>Genomic insights into Mn(II) oxidation by the marine alphaproteobacterium Aurantimonas sp. strain SI85-9A1.</title>
        <authorList>
            <person name="Dick G.J."/>
            <person name="Podell S."/>
            <person name="Johnson H.A."/>
            <person name="Rivera-Espinoza Y."/>
            <person name="Bernier-Latmani R."/>
            <person name="McCarthy J.K."/>
            <person name="Torpey J.W."/>
            <person name="Clement B.G."/>
            <person name="Gaasterland T."/>
            <person name="Tebo B.M."/>
        </authorList>
    </citation>
    <scope>NUCLEOTIDE SEQUENCE [LARGE SCALE GENOMIC DNA]</scope>
    <source>
        <strain evidence="3 4">SI85-9A1</strain>
    </source>
</reference>
<sequence length="109" mass="12042">MPRRASGPISRHDSDRRSRSMDIRHENHGGKGRFTTPGGESELTYTMAGDTTAIFEHTYVPASERGQGIAAELLAAAADWARGAGLTVVPQCSYVQAQFRRHPEYRELL</sequence>
<dbReference type="SUPFAM" id="SSF55729">
    <property type="entry name" value="Acyl-CoA N-acyltransferases (Nat)"/>
    <property type="match status" value="1"/>
</dbReference>
<feature type="domain" description="N-acetyltransferase" evidence="2">
    <location>
        <begin position="24"/>
        <end position="109"/>
    </location>
</feature>